<organism evidence="1 2">
    <name type="scientific">Meloidogyne enterolobii</name>
    <name type="common">Root-knot nematode worm</name>
    <name type="synonym">Meloidogyne mayaguensis</name>
    <dbReference type="NCBI Taxonomy" id="390850"/>
    <lineage>
        <taxon>Eukaryota</taxon>
        <taxon>Metazoa</taxon>
        <taxon>Ecdysozoa</taxon>
        <taxon>Nematoda</taxon>
        <taxon>Chromadorea</taxon>
        <taxon>Rhabditida</taxon>
        <taxon>Tylenchina</taxon>
        <taxon>Tylenchomorpha</taxon>
        <taxon>Tylenchoidea</taxon>
        <taxon>Meloidogynidae</taxon>
        <taxon>Meloidogyninae</taxon>
        <taxon>Meloidogyne</taxon>
    </lineage>
</organism>
<proteinExistence type="predicted"/>
<protein>
    <submittedName>
        <fullName evidence="1">Uncharacterized protein</fullName>
    </submittedName>
</protein>
<name>A0ACB0ZB94_MELEN</name>
<dbReference type="Proteomes" id="UP001497535">
    <property type="component" value="Unassembled WGS sequence"/>
</dbReference>
<keyword evidence="2" id="KW-1185">Reference proteome</keyword>
<comment type="caution">
    <text evidence="1">The sequence shown here is derived from an EMBL/GenBank/DDBJ whole genome shotgun (WGS) entry which is preliminary data.</text>
</comment>
<gene>
    <name evidence="1" type="ORF">MENTE1834_LOCUS23046</name>
</gene>
<accession>A0ACB0ZB94</accession>
<evidence type="ECO:0000313" key="1">
    <source>
        <dbReference type="EMBL" id="CAK5076188.1"/>
    </source>
</evidence>
<sequence length="145" mass="14905">METARGTGTELFSYAPGSEDTAISVKEKTAVEVSKRLGSGSAAGGRGSMKTAVLRDELEDDEAGFENAKTAVPGEGSGATKTAAAPDAKESPVEDKEGRGGGAKTAISGDDTTGETKTDEEKKENEEEKKEGKEEAAEGEEGSEE</sequence>
<reference evidence="1" key="1">
    <citation type="submission" date="2023-11" db="EMBL/GenBank/DDBJ databases">
        <authorList>
            <person name="Poullet M."/>
        </authorList>
    </citation>
    <scope>NUCLEOTIDE SEQUENCE</scope>
    <source>
        <strain evidence="1">E1834</strain>
    </source>
</reference>
<evidence type="ECO:0000313" key="2">
    <source>
        <dbReference type="Proteomes" id="UP001497535"/>
    </source>
</evidence>
<dbReference type="EMBL" id="CAVMJV010000030">
    <property type="protein sequence ID" value="CAK5076188.1"/>
    <property type="molecule type" value="Genomic_DNA"/>
</dbReference>